<name>A0A955LG09_UNCKA</name>
<organism evidence="2 3">
    <name type="scientific">candidate division WWE3 bacterium</name>
    <dbReference type="NCBI Taxonomy" id="2053526"/>
    <lineage>
        <taxon>Bacteria</taxon>
        <taxon>Katanobacteria</taxon>
    </lineage>
</organism>
<gene>
    <name evidence="2" type="ORF">KC571_00995</name>
</gene>
<dbReference type="Proteomes" id="UP000701698">
    <property type="component" value="Unassembled WGS sequence"/>
</dbReference>
<feature type="domain" description="Metallo-beta-lactamase" evidence="1">
    <location>
        <begin position="30"/>
        <end position="223"/>
    </location>
</feature>
<comment type="caution">
    <text evidence="2">The sequence shown here is derived from an EMBL/GenBank/DDBJ whole genome shotgun (WGS) entry which is preliminary data.</text>
</comment>
<proteinExistence type="predicted"/>
<dbReference type="CDD" id="cd07731">
    <property type="entry name" value="ComA-like_MBL-fold"/>
    <property type="match status" value="1"/>
</dbReference>
<dbReference type="SMART" id="SM00849">
    <property type="entry name" value="Lactamase_B"/>
    <property type="match status" value="1"/>
</dbReference>
<dbReference type="Pfam" id="PF00753">
    <property type="entry name" value="Lactamase_B"/>
    <property type="match status" value="1"/>
</dbReference>
<dbReference type="PANTHER" id="PTHR30619:SF1">
    <property type="entry name" value="RECOMBINATION PROTEIN 2"/>
    <property type="match status" value="1"/>
</dbReference>
<dbReference type="EMBL" id="JAGQKX010000014">
    <property type="protein sequence ID" value="MCA9389957.1"/>
    <property type="molecule type" value="Genomic_DNA"/>
</dbReference>
<reference evidence="2" key="1">
    <citation type="submission" date="2020-04" db="EMBL/GenBank/DDBJ databases">
        <authorList>
            <person name="Zhang T."/>
        </authorList>
    </citation>
    <scope>NUCLEOTIDE SEQUENCE</scope>
    <source>
        <strain evidence="2">HKST-UBA01</strain>
    </source>
</reference>
<sequence>MVISSIVPWWMIGTQRDAKNLEVFFLDVGQGDAALIVTPDNHRILIDTGKEDTANIELSKLIPYGENIIDAVFISHPQSDHAGDLKNILQYYRVDSIFITAPDDISTYNLGLQNDERYHQLWQSQWVEIDDLRVYVLWPNPKVKELESLDLNYESQILLVEYGDFRILFTGDAEVGDDALVEYGLNWPNIDVLKTPHHGSNNAITEEFISETTPDVAIISVGKNSYGHPAGDVLDILHSSGIPILRTDERGTIHIISDGHNWWL</sequence>
<dbReference type="InterPro" id="IPR035681">
    <property type="entry name" value="ComA-like_MBL"/>
</dbReference>
<evidence type="ECO:0000259" key="1">
    <source>
        <dbReference type="SMART" id="SM00849"/>
    </source>
</evidence>
<evidence type="ECO:0000313" key="2">
    <source>
        <dbReference type="EMBL" id="MCA9389957.1"/>
    </source>
</evidence>
<accession>A0A955LG09</accession>
<protein>
    <submittedName>
        <fullName evidence="2">MBL fold metallo-hydrolase</fullName>
    </submittedName>
</protein>
<dbReference type="InterPro" id="IPR001279">
    <property type="entry name" value="Metallo-B-lactamas"/>
</dbReference>
<dbReference type="AlphaFoldDB" id="A0A955LG09"/>
<evidence type="ECO:0000313" key="3">
    <source>
        <dbReference type="Proteomes" id="UP000701698"/>
    </source>
</evidence>
<dbReference type="PANTHER" id="PTHR30619">
    <property type="entry name" value="DNA INTERNALIZATION/COMPETENCE PROTEIN COMEC/REC2"/>
    <property type="match status" value="1"/>
</dbReference>
<dbReference type="InterPro" id="IPR052159">
    <property type="entry name" value="Competence_DNA_uptake"/>
</dbReference>
<reference evidence="2" key="2">
    <citation type="journal article" date="2021" name="Microbiome">
        <title>Successional dynamics and alternative stable states in a saline activated sludge microbial community over 9 years.</title>
        <authorList>
            <person name="Wang Y."/>
            <person name="Ye J."/>
            <person name="Ju F."/>
            <person name="Liu L."/>
            <person name="Boyd J.A."/>
            <person name="Deng Y."/>
            <person name="Parks D.H."/>
            <person name="Jiang X."/>
            <person name="Yin X."/>
            <person name="Woodcroft B.J."/>
            <person name="Tyson G.W."/>
            <person name="Hugenholtz P."/>
            <person name="Polz M.F."/>
            <person name="Zhang T."/>
        </authorList>
    </citation>
    <scope>NUCLEOTIDE SEQUENCE</scope>
    <source>
        <strain evidence="2">HKST-UBA01</strain>
    </source>
</reference>
<dbReference type="InterPro" id="IPR036866">
    <property type="entry name" value="RibonucZ/Hydroxyglut_hydro"/>
</dbReference>
<dbReference type="Gene3D" id="3.60.15.10">
    <property type="entry name" value="Ribonuclease Z/Hydroxyacylglutathione hydrolase-like"/>
    <property type="match status" value="1"/>
</dbReference>
<dbReference type="SUPFAM" id="SSF56281">
    <property type="entry name" value="Metallo-hydrolase/oxidoreductase"/>
    <property type="match status" value="1"/>
</dbReference>